<dbReference type="OrthoDB" id="6580484at2"/>
<comment type="caution">
    <text evidence="1">The sequence shown here is derived from an EMBL/GenBank/DDBJ whole genome shotgun (WGS) entry which is preliminary data.</text>
</comment>
<dbReference type="STRING" id="1427518.XSR1_360050"/>
<accession>W1IZ58</accession>
<dbReference type="EMBL" id="CBXF010000095">
    <property type="protein sequence ID" value="CDL83772.1"/>
    <property type="molecule type" value="Genomic_DNA"/>
</dbReference>
<dbReference type="AlphaFoldDB" id="W1IZ58"/>
<reference evidence="1" key="1">
    <citation type="submission" date="2013-11" db="EMBL/GenBank/DDBJ databases">
        <title>Draft genome sequence and annotation of the entomopathogenic bacteria, Xenorhabdus cabanillasi strain JM26 and Xenorhabdus szentirmai strain DSM 16338.</title>
        <authorList>
            <person name="Gualtieri M."/>
            <person name="Ogier J.C."/>
            <person name="Pages S."/>
            <person name="Givaudan A."/>
            <person name="Gaudriault S."/>
        </authorList>
    </citation>
    <scope>NUCLEOTIDE SEQUENCE [LARGE SCALE GENOMIC DNA]</scope>
    <source>
        <strain evidence="1">DSM 16338</strain>
    </source>
</reference>
<dbReference type="Pfam" id="PF06755">
    <property type="entry name" value="CbtA_toxin"/>
    <property type="match status" value="1"/>
</dbReference>
<dbReference type="Proteomes" id="UP000019202">
    <property type="component" value="Unassembled WGS sequence"/>
</dbReference>
<dbReference type="RefSeq" id="WP_038239364.1">
    <property type="nucleotide sequence ID" value="NZ_CAWLWS010000095.1"/>
</dbReference>
<organism evidence="1 2">
    <name type="scientific">Xenorhabdus szentirmaii DSM 16338</name>
    <dbReference type="NCBI Taxonomy" id="1427518"/>
    <lineage>
        <taxon>Bacteria</taxon>
        <taxon>Pseudomonadati</taxon>
        <taxon>Pseudomonadota</taxon>
        <taxon>Gammaproteobacteria</taxon>
        <taxon>Enterobacterales</taxon>
        <taxon>Morganellaceae</taxon>
        <taxon>Xenorhabdus</taxon>
    </lineage>
</organism>
<keyword evidence="2" id="KW-1185">Reference proteome</keyword>
<dbReference type="GeneID" id="97123025"/>
<evidence type="ECO:0000313" key="1">
    <source>
        <dbReference type="EMBL" id="CDL83772.1"/>
    </source>
</evidence>
<sequence>MEPLKFTVWQVIAACLLKRHFGLSLKDTVLCETDTVAYVMQCGIRPYQAINDMVDKYNLNRLDNDTILPGTPYLQLRDEWDIFFHHGSIESLLSDIH</sequence>
<proteinExistence type="predicted"/>
<name>W1IZ58_9GAMM</name>
<evidence type="ECO:0000313" key="2">
    <source>
        <dbReference type="Proteomes" id="UP000019202"/>
    </source>
</evidence>
<gene>
    <name evidence="1" type="ORF">XSR1_360050</name>
</gene>
<dbReference type="InterPro" id="IPR009610">
    <property type="entry name" value="CbtA_toxin"/>
</dbReference>
<protein>
    <submittedName>
        <fullName evidence="1">Toxin-antitoxin system protein</fullName>
    </submittedName>
</protein>